<gene>
    <name evidence="4" type="ORF">APORC_1292</name>
</gene>
<evidence type="ECO:0000313" key="5">
    <source>
        <dbReference type="Proteomes" id="UP000322644"/>
    </source>
</evidence>
<dbReference type="GO" id="GO:0046103">
    <property type="term" value="P:inosine biosynthetic process"/>
    <property type="evidence" value="ECO:0007669"/>
    <property type="project" value="TreeGrafter"/>
</dbReference>
<evidence type="ECO:0000256" key="2">
    <source>
        <dbReference type="ARBA" id="ARBA00022833"/>
    </source>
</evidence>
<protein>
    <recommendedName>
        <fullName evidence="6">Adenosine deaminase</fullName>
    </recommendedName>
</protein>
<dbReference type="SUPFAM" id="SSF51556">
    <property type="entry name" value="Metallo-dependent hydrolases"/>
    <property type="match status" value="1"/>
</dbReference>
<dbReference type="AlphaFoldDB" id="A0A5C2HD64"/>
<reference evidence="4 5" key="1">
    <citation type="submission" date="2019-09" db="EMBL/GenBank/DDBJ databases">
        <title>Complete genome sequencing of four Arcobacter species reveals a diverse suite of mobile elements.</title>
        <authorList>
            <person name="Miller W.G."/>
            <person name="Yee E."/>
            <person name="Bono J.L."/>
        </authorList>
    </citation>
    <scope>NUCLEOTIDE SEQUENCE [LARGE SCALE GENOMIC DNA]</scope>
    <source>
        <strain evidence="4 5">CCUG 56899</strain>
    </source>
</reference>
<reference evidence="4 5" key="2">
    <citation type="submission" date="2019-09" db="EMBL/GenBank/DDBJ databases">
        <title>Taxonomic note: a critical rebuttal of the proposed division of the genus Arcobacter into six genera, emended descriptions of Arcobacter anaerophilus and the genus Arcobacter, and an assessment of genus-level boundaries for Epsilonproteobacteria using in silico genomic comparator tools.</title>
        <authorList>
            <person name="On S.L.W."/>
            <person name="Miller W.G."/>
            <person name="Biggs P."/>
            <person name="Cornelius A."/>
            <person name="Vandamme P."/>
        </authorList>
    </citation>
    <scope>NUCLEOTIDE SEQUENCE [LARGE SCALE GENOMIC DNA]</scope>
    <source>
        <strain evidence="4 5">CCUG 56899</strain>
    </source>
</reference>
<dbReference type="RefSeq" id="WP_066247391.1">
    <property type="nucleotide sequence ID" value="NZ_CP036246.2"/>
</dbReference>
<name>A0A5C2HD64_9BACT</name>
<comment type="similarity">
    <text evidence="1">Belongs to the metallo-dependent hydrolases superfamily. Adenosine and AMP deaminases family.</text>
</comment>
<dbReference type="GO" id="GO:0004000">
    <property type="term" value="F:adenosine deaminase activity"/>
    <property type="evidence" value="ECO:0007669"/>
    <property type="project" value="TreeGrafter"/>
</dbReference>
<accession>A0A5C2HD64</accession>
<dbReference type="KEGG" id="apoc:APORC_1292"/>
<keyword evidence="3" id="KW-0546">Nucleotide metabolism</keyword>
<evidence type="ECO:0000256" key="1">
    <source>
        <dbReference type="ARBA" id="ARBA00006676"/>
    </source>
</evidence>
<dbReference type="PANTHER" id="PTHR11409">
    <property type="entry name" value="ADENOSINE DEAMINASE"/>
    <property type="match status" value="1"/>
</dbReference>
<dbReference type="EMBL" id="CP036246">
    <property type="protein sequence ID" value="QEP40886.1"/>
    <property type="molecule type" value="Genomic_DNA"/>
</dbReference>
<dbReference type="GO" id="GO:0009117">
    <property type="term" value="P:nucleotide metabolic process"/>
    <property type="evidence" value="ECO:0007669"/>
    <property type="project" value="UniProtKB-KW"/>
</dbReference>
<organism evidence="4 5">
    <name type="scientific">Arcobacter porcinus</name>
    <dbReference type="NCBI Taxonomy" id="1935204"/>
    <lineage>
        <taxon>Bacteria</taxon>
        <taxon>Pseudomonadati</taxon>
        <taxon>Campylobacterota</taxon>
        <taxon>Epsilonproteobacteria</taxon>
        <taxon>Campylobacterales</taxon>
        <taxon>Arcobacteraceae</taxon>
        <taxon>Arcobacter</taxon>
    </lineage>
</organism>
<sequence>MIYKLIDLDILTPLAFFSSKRLLDRYKQLSFSNLKLIKENVFLTQRELRYDLPDQIHENLIEEFFECGKKDFSYYINKCVLRIKKKYFDNEGYIKKELYLNWNNILTLVPPIIFNCYPLENSKQTNFFYSSLPIPKDIELEALTKSKMIETHLHINGTSETIYNWHYFLDNLDQAYLTLKDSFKGNAILFKQNGIDNIKDFIDILKKSKYIFEYILYEVDFNPNDYKEWEKYLSSTIIFDKHLQIKIDAKKRQQKINNKNIIYREVRFYNLIFNTIADFDVRKDIYSKLLHYYILAQSLFNKLFVQQLSQYGFSQFQRITDSKLRDQYEDKGFIDRYKQLEGVEKTNLLKHLELRFAPKNTTYKTVKLYSNIVNDHYKYKNYKNDLKELLEIPKISVTTHFIKHREQKNPKYIYIRDSKTKSELNKRVVSIMGLLSLSKPKYLSLNNPSFKKFDFLNAIDAAGNELYSRPEAFASSFRYIREETKKRFNKHINMTFHAGEDFVHIVSGIRYIYEAVVFLDMNSKDRIGHATALGLNPKIWKKKLNNTIIMKEGEYLDNLFFIIEMIKEEKRYCIEIKNLLKAFKQTSEDVYSKKFSRKSYKKFFEHKWLTRKEACKQLTKNELEIFDKYHNIHSYYKYNKLITVDLNCISDDIIIFIQNKILSLLKEKDIAIETMITSNTRISFYNKFKDHHILQWLQNPNAPNIILASDDPGIFNNNLYLEYFILYNLLEKTNLDRKSIIKNMIKNGENYYFSNN</sequence>
<dbReference type="Proteomes" id="UP000322644">
    <property type="component" value="Chromosome"/>
</dbReference>
<evidence type="ECO:0000313" key="4">
    <source>
        <dbReference type="EMBL" id="QEP40886.1"/>
    </source>
</evidence>
<dbReference type="GO" id="GO:0006154">
    <property type="term" value="P:adenosine catabolic process"/>
    <property type="evidence" value="ECO:0007669"/>
    <property type="project" value="TreeGrafter"/>
</dbReference>
<dbReference type="InterPro" id="IPR006330">
    <property type="entry name" value="Ado/ade_deaminase"/>
</dbReference>
<evidence type="ECO:0000256" key="3">
    <source>
        <dbReference type="ARBA" id="ARBA00023080"/>
    </source>
</evidence>
<dbReference type="Gene3D" id="3.20.20.140">
    <property type="entry name" value="Metal-dependent hydrolases"/>
    <property type="match status" value="2"/>
</dbReference>
<dbReference type="PANTHER" id="PTHR11409:SF42">
    <property type="entry name" value="ADENOSINE DEAMINASE-LIKE PROTEIN"/>
    <property type="match status" value="1"/>
</dbReference>
<dbReference type="InterPro" id="IPR032466">
    <property type="entry name" value="Metal_Hydrolase"/>
</dbReference>
<proteinExistence type="inferred from homology"/>
<keyword evidence="2" id="KW-0862">Zinc</keyword>
<evidence type="ECO:0008006" key="6">
    <source>
        <dbReference type="Google" id="ProtNLM"/>
    </source>
</evidence>